<keyword evidence="1" id="KW-0297">G-protein coupled receptor</keyword>
<dbReference type="InterPro" id="IPR002455">
    <property type="entry name" value="GPCR3_GABA-B"/>
</dbReference>
<evidence type="ECO:0000256" key="3">
    <source>
        <dbReference type="ARBA" id="ARBA00023180"/>
    </source>
</evidence>
<proteinExistence type="predicted"/>
<dbReference type="AlphaFoldDB" id="A0A8T2PIU1"/>
<organism evidence="6 7">
    <name type="scientific">Albula glossodonta</name>
    <name type="common">roundjaw bonefish</name>
    <dbReference type="NCBI Taxonomy" id="121402"/>
    <lineage>
        <taxon>Eukaryota</taxon>
        <taxon>Metazoa</taxon>
        <taxon>Chordata</taxon>
        <taxon>Craniata</taxon>
        <taxon>Vertebrata</taxon>
        <taxon>Euteleostomi</taxon>
        <taxon>Actinopterygii</taxon>
        <taxon>Neopterygii</taxon>
        <taxon>Teleostei</taxon>
        <taxon>Albuliformes</taxon>
        <taxon>Albulidae</taxon>
        <taxon>Albula</taxon>
    </lineage>
</organism>
<evidence type="ECO:0000256" key="5">
    <source>
        <dbReference type="SAM" id="Phobius"/>
    </source>
</evidence>
<dbReference type="PANTHER" id="PTHR10519">
    <property type="entry name" value="GABA-B RECEPTOR"/>
    <property type="match status" value="1"/>
</dbReference>
<name>A0A8T2PIU1_9TELE</name>
<feature type="transmembrane region" description="Helical" evidence="5">
    <location>
        <begin position="266"/>
        <end position="284"/>
    </location>
</feature>
<accession>A0A8T2PIU1</accession>
<dbReference type="OrthoDB" id="411630at2759"/>
<dbReference type="EMBL" id="JAFBMS010000010">
    <property type="protein sequence ID" value="KAG9348777.1"/>
    <property type="molecule type" value="Genomic_DNA"/>
</dbReference>
<dbReference type="GO" id="GO:0038039">
    <property type="term" value="C:G protein-coupled receptor heterodimeric complex"/>
    <property type="evidence" value="ECO:0007669"/>
    <property type="project" value="TreeGrafter"/>
</dbReference>
<dbReference type="PANTHER" id="PTHR10519:SF20">
    <property type="entry name" value="G-PROTEIN COUPLED RECEPTOR 156-RELATED"/>
    <property type="match status" value="1"/>
</dbReference>
<reference evidence="6" key="1">
    <citation type="thesis" date="2021" institute="BYU ScholarsArchive" country="Provo, UT, USA">
        <title>Applications of and Algorithms for Genome Assembly and Genomic Analyses with an Emphasis on Marine Teleosts.</title>
        <authorList>
            <person name="Pickett B.D."/>
        </authorList>
    </citation>
    <scope>NUCLEOTIDE SEQUENCE</scope>
    <source>
        <strain evidence="6">HI-2016</strain>
    </source>
</reference>
<gene>
    <name evidence="6" type="ORF">JZ751_029094</name>
</gene>
<evidence type="ECO:0000313" key="7">
    <source>
        <dbReference type="Proteomes" id="UP000824540"/>
    </source>
</evidence>
<keyword evidence="7" id="KW-1185">Reference proteome</keyword>
<dbReference type="GO" id="GO:0004965">
    <property type="term" value="F:G protein-coupled GABA receptor activity"/>
    <property type="evidence" value="ECO:0007669"/>
    <property type="project" value="InterPro"/>
</dbReference>
<dbReference type="Proteomes" id="UP000824540">
    <property type="component" value="Unassembled WGS sequence"/>
</dbReference>
<keyword evidence="3" id="KW-0325">Glycoprotein</keyword>
<keyword evidence="4" id="KW-0807">Transducer</keyword>
<comment type="caution">
    <text evidence="6">The sequence shown here is derived from an EMBL/GenBank/DDBJ whole genome shotgun (WGS) entry which is preliminary data.</text>
</comment>
<evidence type="ECO:0000256" key="2">
    <source>
        <dbReference type="ARBA" id="ARBA00023170"/>
    </source>
</evidence>
<protein>
    <submittedName>
        <fullName evidence="6">Uncharacterized protein</fullName>
    </submittedName>
</protein>
<keyword evidence="5" id="KW-0472">Membrane</keyword>
<evidence type="ECO:0000256" key="4">
    <source>
        <dbReference type="ARBA" id="ARBA00023224"/>
    </source>
</evidence>
<evidence type="ECO:0000313" key="6">
    <source>
        <dbReference type="EMBL" id="KAG9348777.1"/>
    </source>
</evidence>
<keyword evidence="5" id="KW-1133">Transmembrane helix</keyword>
<evidence type="ECO:0000256" key="1">
    <source>
        <dbReference type="ARBA" id="ARBA00023040"/>
    </source>
</evidence>
<feature type="transmembrane region" description="Helical" evidence="5">
    <location>
        <begin position="215"/>
        <end position="238"/>
    </location>
</feature>
<keyword evidence="2" id="KW-0675">Receptor</keyword>
<keyword evidence="5" id="KW-0812">Transmembrane</keyword>
<sequence>MLFERKSDLLRPALLSAKTQLVKVTLPQTTLCRMPPSPTRHPASPLEGLHPRTPIPFPILPYILRALWSGARFPASPFRPWPEAPPHEATIGQPHQGAHPGMLADVIGSVQLVVRQQCEKKREHRWWVQGNGGWVPVWPHLIGSFLLISALDTAPLAQDESPALNCSTECGARGCSIHPAINSQHAWEVLQRLCSFALQSGLEVERRPLSPVLCAVVWTLLSCGILLALFFMGFTLRFRNNSMSLGSRPAPVQPRWSNEDRAVSRCGWTISMFMMQCLSLGFWLKRGGLPVFTHMPGEKPSEPQRPETRNQALSPPLLLYFFRNLIYRVTVQGLFIFVSQSGLSVSPDRIVKMSSPNLNILTLCGSVLTYSSGFLFAIEERSLLPETSPRTVIQTGWSLTFQCADTGVHKTTPAQITLRSMSQGTRSPSDVSHLQEELEARQVNLLAGFELKGSFVFRLGCVACLLMSLPHPLSHDASQGQACEGVDHHASIYLCHHPLQLGSLKLGSSWQHRPAGLTGGQTQNERGTDDPLQWSMWLPQLLQIAEPLLAVFLCAPTVFTVWLMGQSDCGSNPVLMAG</sequence>
<dbReference type="GO" id="GO:0007214">
    <property type="term" value="P:gamma-aminobutyric acid signaling pathway"/>
    <property type="evidence" value="ECO:0007669"/>
    <property type="project" value="TreeGrafter"/>
</dbReference>